<evidence type="ECO:0000259" key="7">
    <source>
        <dbReference type="PROSITE" id="PS50090"/>
    </source>
</evidence>
<dbReference type="Proteomes" id="UP000038045">
    <property type="component" value="Unplaced"/>
</dbReference>
<dbReference type="GO" id="GO:0019185">
    <property type="term" value="C:snRNA-activating protein complex"/>
    <property type="evidence" value="ECO:0007669"/>
    <property type="project" value="TreeGrafter"/>
</dbReference>
<evidence type="ECO:0000256" key="1">
    <source>
        <dbReference type="ARBA" id="ARBA00004123"/>
    </source>
</evidence>
<evidence type="ECO:0000256" key="6">
    <source>
        <dbReference type="SAM" id="MobiDB-lite"/>
    </source>
</evidence>
<dbReference type="GO" id="GO:0000978">
    <property type="term" value="F:RNA polymerase II cis-regulatory region sequence-specific DNA binding"/>
    <property type="evidence" value="ECO:0007669"/>
    <property type="project" value="TreeGrafter"/>
</dbReference>
<dbReference type="PANTHER" id="PTHR46621">
    <property type="entry name" value="SNRNA-ACTIVATING PROTEIN COMPLEX SUBUNIT 4"/>
    <property type="match status" value="1"/>
</dbReference>
<keyword evidence="4" id="KW-0804">Transcription</keyword>
<evidence type="ECO:0000313" key="9">
    <source>
        <dbReference type="Proteomes" id="UP000038045"/>
    </source>
</evidence>
<keyword evidence="9" id="KW-1185">Reference proteome</keyword>
<protein>
    <submittedName>
        <fullName evidence="10">snRNA-activating protein complex subunit 4</fullName>
    </submittedName>
</protein>
<dbReference type="Gene3D" id="1.10.10.60">
    <property type="entry name" value="Homeodomain-like"/>
    <property type="match status" value="3"/>
</dbReference>
<dbReference type="GO" id="GO:0042795">
    <property type="term" value="P:snRNA transcription by RNA polymerase II"/>
    <property type="evidence" value="ECO:0007669"/>
    <property type="project" value="TreeGrafter"/>
</dbReference>
<feature type="compositionally biased region" description="Basic and acidic residues" evidence="6">
    <location>
        <begin position="8"/>
        <end position="17"/>
    </location>
</feature>
<dbReference type="InterPro" id="IPR017930">
    <property type="entry name" value="Myb_dom"/>
</dbReference>
<dbReference type="WBParaSite" id="PTRK_0000188800.1">
    <property type="protein sequence ID" value="PTRK_0000188800.1"/>
    <property type="gene ID" value="PTRK_0000188800"/>
</dbReference>
<reference evidence="10" key="1">
    <citation type="submission" date="2017-02" db="UniProtKB">
        <authorList>
            <consortium name="WormBaseParasite"/>
        </authorList>
    </citation>
    <scope>IDENTIFICATION</scope>
</reference>
<organism evidence="9 10">
    <name type="scientific">Parastrongyloides trichosuri</name>
    <name type="common">Possum-specific nematode worm</name>
    <dbReference type="NCBI Taxonomy" id="131310"/>
    <lineage>
        <taxon>Eukaryota</taxon>
        <taxon>Metazoa</taxon>
        <taxon>Ecdysozoa</taxon>
        <taxon>Nematoda</taxon>
        <taxon>Chromadorea</taxon>
        <taxon>Rhabditida</taxon>
        <taxon>Tylenchina</taxon>
        <taxon>Panagrolaimomorpha</taxon>
        <taxon>Strongyloidoidea</taxon>
        <taxon>Strongyloididae</taxon>
        <taxon>Parastrongyloides</taxon>
    </lineage>
</organism>
<keyword evidence="3" id="KW-0238">DNA-binding</keyword>
<feature type="domain" description="HTH myb-type" evidence="8">
    <location>
        <begin position="467"/>
        <end position="515"/>
    </location>
</feature>
<dbReference type="PROSITE" id="PS51294">
    <property type="entry name" value="HTH_MYB"/>
    <property type="match status" value="2"/>
</dbReference>
<feature type="domain" description="Myb-like" evidence="7">
    <location>
        <begin position="353"/>
        <end position="407"/>
    </location>
</feature>
<feature type="domain" description="HTH myb-type" evidence="8">
    <location>
        <begin position="409"/>
        <end position="463"/>
    </location>
</feature>
<feature type="domain" description="Myb-like" evidence="7">
    <location>
        <begin position="408"/>
        <end position="459"/>
    </location>
</feature>
<dbReference type="STRING" id="131310.A0A0N4Z4H0"/>
<name>A0A0N4Z4H0_PARTI</name>
<dbReference type="InterPro" id="IPR001005">
    <property type="entry name" value="SANT/Myb"/>
</dbReference>
<dbReference type="GO" id="GO:0001006">
    <property type="term" value="F:RNA polymerase III type 3 promoter sequence-specific DNA binding"/>
    <property type="evidence" value="ECO:0007669"/>
    <property type="project" value="TreeGrafter"/>
</dbReference>
<dbReference type="PROSITE" id="PS50090">
    <property type="entry name" value="MYB_LIKE"/>
    <property type="match status" value="4"/>
</dbReference>
<evidence type="ECO:0000259" key="8">
    <source>
        <dbReference type="PROSITE" id="PS51294"/>
    </source>
</evidence>
<proteinExistence type="predicted"/>
<dbReference type="Pfam" id="PF13921">
    <property type="entry name" value="Myb_DNA-bind_6"/>
    <property type="match status" value="1"/>
</dbReference>
<accession>A0A0N4Z4H0</accession>
<feature type="compositionally biased region" description="Acidic residues" evidence="6">
    <location>
        <begin position="38"/>
        <end position="51"/>
    </location>
</feature>
<dbReference type="SUPFAM" id="SSF46689">
    <property type="entry name" value="Homeodomain-like"/>
    <property type="match status" value="4"/>
</dbReference>
<feature type="region of interest" description="Disordered" evidence="6">
    <location>
        <begin position="1"/>
        <end position="60"/>
    </location>
</feature>
<dbReference type="InterPro" id="IPR051575">
    <property type="entry name" value="Myb-like_DNA-bd"/>
</dbReference>
<sequence length="882" mass="103334">MDEEGDIFSDKFFKDNNRCSSTDTSGSSNDRNSALAIIDEEPEEMDCEDDGNERSSENNIIKSQIKEDISEEERNIIMLIALNKTCQVTTDKAIEQLESEIAIARGKYKSIKSKLYRLNSTSEDLFDYKNIDNKNGTRREYAVFEAPYFMDDKGSYPKRGEEGRLFDELNPFKNVRNFDWEQECFIEWTVQEHKILKDSVRDELIRLLNVEAVNYREGLIFDIKNADTSKISPEEISKKKLELENIERRINYQKCLPDDEIFKHETPDKIAQIDWLAISAKEFNGTRTADDCKRMWCNYSSPKIYKGEWTKEEIEKLKEYGSEDWNDWEKVALLVGTNRSPYMYFEKFIEQRCERIDRIPFSREEDKMLKKLVKIHSFDGVIFWEKIASALVGRSVQSVKNRYERVLCPTLKKGKWSEEEDIRLIHAVKVMGPMDWRTIASFVGNRSDNACRERYISVLCNEVKLDPWTMEEDELMMLGAELFGHNNYKAISTLISGRTREATKARMRRYIRLYETHSKSNTKAKFESNYDLGFTSDVVNGSKDYHRRLLDKYATIFVNSNYSMKKEVNDALYKINPEVDVQPGQRVDLTNSRGRFFATKQFLDIHEVEWDKNNFVKTLDDEKQQYGKEEMLRIKDLYHDLDASKETDEEKRIRVSNFCKRVTIVIDKISAEEKESVSGTRAVSIKVPFENSRWGKYCLNPKNFHWTRERVEQEIKDLSIDDGKLFYLRIISEGISKQLMKVYNKMFTHYLKEVDGPIVISAFINERLFINVNNSLKCIEEGKPISSIGITGKNILIPPSLRTIPIVHSLKVNGRVYDSLIKKVLPLFKPIEKKKERFMNLKTPDFELTDNVKKSEEYKKLKLRLFSLLFLPMVYDRAISDG</sequence>
<dbReference type="GO" id="GO:0042796">
    <property type="term" value="P:snRNA transcription by RNA polymerase III"/>
    <property type="evidence" value="ECO:0007669"/>
    <property type="project" value="TreeGrafter"/>
</dbReference>
<dbReference type="CDD" id="cd00167">
    <property type="entry name" value="SANT"/>
    <property type="match status" value="2"/>
</dbReference>
<evidence type="ECO:0000313" key="10">
    <source>
        <dbReference type="WBParaSite" id="PTRK_0000188800.1"/>
    </source>
</evidence>
<feature type="compositionally biased region" description="Polar residues" evidence="6">
    <location>
        <begin position="18"/>
        <end position="32"/>
    </location>
</feature>
<evidence type="ECO:0000256" key="5">
    <source>
        <dbReference type="ARBA" id="ARBA00023242"/>
    </source>
</evidence>
<evidence type="ECO:0000256" key="2">
    <source>
        <dbReference type="ARBA" id="ARBA00023015"/>
    </source>
</evidence>
<keyword evidence="5" id="KW-0539">Nucleus</keyword>
<dbReference type="GO" id="GO:0005634">
    <property type="term" value="C:nucleus"/>
    <property type="evidence" value="ECO:0007669"/>
    <property type="project" value="UniProtKB-SubCell"/>
</dbReference>
<dbReference type="PANTHER" id="PTHR46621:SF1">
    <property type="entry name" value="SNRNA-ACTIVATING PROTEIN COMPLEX SUBUNIT 4"/>
    <property type="match status" value="1"/>
</dbReference>
<feature type="domain" description="Myb-like" evidence="7">
    <location>
        <begin position="301"/>
        <end position="341"/>
    </location>
</feature>
<evidence type="ECO:0000256" key="4">
    <source>
        <dbReference type="ARBA" id="ARBA00023163"/>
    </source>
</evidence>
<comment type="subcellular location">
    <subcellularLocation>
        <location evidence="1">Nucleus</location>
    </subcellularLocation>
</comment>
<dbReference type="InterPro" id="IPR009057">
    <property type="entry name" value="Homeodomain-like_sf"/>
</dbReference>
<dbReference type="SMART" id="SM00717">
    <property type="entry name" value="SANT"/>
    <property type="match status" value="5"/>
</dbReference>
<keyword evidence="2" id="KW-0805">Transcription regulation</keyword>
<dbReference type="Pfam" id="PF00249">
    <property type="entry name" value="Myb_DNA-binding"/>
    <property type="match status" value="2"/>
</dbReference>
<evidence type="ECO:0000256" key="3">
    <source>
        <dbReference type="ARBA" id="ARBA00023125"/>
    </source>
</evidence>
<dbReference type="AlphaFoldDB" id="A0A0N4Z4H0"/>
<feature type="domain" description="Myb-like" evidence="7">
    <location>
        <begin position="460"/>
        <end position="511"/>
    </location>
</feature>